<feature type="compositionally biased region" description="Polar residues" evidence="5">
    <location>
        <begin position="314"/>
        <end position="340"/>
    </location>
</feature>
<evidence type="ECO:0000256" key="2">
    <source>
        <dbReference type="ARBA" id="ARBA00022692"/>
    </source>
</evidence>
<dbReference type="GO" id="GO:0016020">
    <property type="term" value="C:membrane"/>
    <property type="evidence" value="ECO:0007669"/>
    <property type="project" value="UniProtKB-SubCell"/>
</dbReference>
<evidence type="ECO:0000313" key="8">
    <source>
        <dbReference type="Proteomes" id="UP000054248"/>
    </source>
</evidence>
<dbReference type="Proteomes" id="UP000054248">
    <property type="component" value="Unassembled WGS sequence"/>
</dbReference>
<gene>
    <name evidence="7" type="ORF">M407DRAFT_171821</name>
</gene>
<evidence type="ECO:0000256" key="6">
    <source>
        <dbReference type="SAM" id="Phobius"/>
    </source>
</evidence>
<accession>A0A0C3QPI8</accession>
<protein>
    <submittedName>
        <fullName evidence="7">Uncharacterized protein</fullName>
    </submittedName>
</protein>
<keyword evidence="4 6" id="KW-0472">Membrane</keyword>
<dbReference type="GO" id="GO:0071944">
    <property type="term" value="C:cell periphery"/>
    <property type="evidence" value="ECO:0007669"/>
    <property type="project" value="UniProtKB-ARBA"/>
</dbReference>
<evidence type="ECO:0000256" key="4">
    <source>
        <dbReference type="ARBA" id="ARBA00023136"/>
    </source>
</evidence>
<keyword evidence="2 6" id="KW-0812">Transmembrane</keyword>
<comment type="subcellular location">
    <subcellularLocation>
        <location evidence="1">Membrane</location>
        <topology evidence="1">Single-pass membrane protein</topology>
    </subcellularLocation>
</comment>
<reference evidence="8" key="2">
    <citation type="submission" date="2015-01" db="EMBL/GenBank/DDBJ databases">
        <title>Evolutionary Origins and Diversification of the Mycorrhizal Mutualists.</title>
        <authorList>
            <consortium name="DOE Joint Genome Institute"/>
            <consortium name="Mycorrhizal Genomics Consortium"/>
            <person name="Kohler A."/>
            <person name="Kuo A."/>
            <person name="Nagy L.G."/>
            <person name="Floudas D."/>
            <person name="Copeland A."/>
            <person name="Barry K.W."/>
            <person name="Cichocki N."/>
            <person name="Veneault-Fourrey C."/>
            <person name="LaButti K."/>
            <person name="Lindquist E.A."/>
            <person name="Lipzen A."/>
            <person name="Lundell T."/>
            <person name="Morin E."/>
            <person name="Murat C."/>
            <person name="Riley R."/>
            <person name="Ohm R."/>
            <person name="Sun H."/>
            <person name="Tunlid A."/>
            <person name="Henrissat B."/>
            <person name="Grigoriev I.V."/>
            <person name="Hibbett D.S."/>
            <person name="Martin F."/>
        </authorList>
    </citation>
    <scope>NUCLEOTIDE SEQUENCE [LARGE SCALE GENOMIC DNA]</scope>
    <source>
        <strain evidence="8">MUT 4182</strain>
    </source>
</reference>
<keyword evidence="3 6" id="KW-1133">Transmembrane helix</keyword>
<dbReference type="EMBL" id="KN822985">
    <property type="protein sequence ID" value="KIO29264.1"/>
    <property type="molecule type" value="Genomic_DNA"/>
</dbReference>
<dbReference type="OrthoDB" id="2563669at2759"/>
<name>A0A0C3QPI8_9AGAM</name>
<evidence type="ECO:0000256" key="5">
    <source>
        <dbReference type="SAM" id="MobiDB-lite"/>
    </source>
</evidence>
<dbReference type="AlphaFoldDB" id="A0A0C3QPI8"/>
<dbReference type="PANTHER" id="PTHR15549">
    <property type="entry name" value="PAIRED IMMUNOGLOBULIN-LIKE TYPE 2 RECEPTOR"/>
    <property type="match status" value="1"/>
</dbReference>
<evidence type="ECO:0000313" key="7">
    <source>
        <dbReference type="EMBL" id="KIO29264.1"/>
    </source>
</evidence>
<dbReference type="InterPro" id="IPR051694">
    <property type="entry name" value="Immunoregulatory_rcpt-like"/>
</dbReference>
<evidence type="ECO:0000256" key="1">
    <source>
        <dbReference type="ARBA" id="ARBA00004167"/>
    </source>
</evidence>
<proteinExistence type="predicted"/>
<dbReference type="HOGENOM" id="CLU_687339_0_0_1"/>
<dbReference type="Gene3D" id="2.60.120.260">
    <property type="entry name" value="Galactose-binding domain-like"/>
    <property type="match status" value="1"/>
</dbReference>
<reference evidence="7 8" key="1">
    <citation type="submission" date="2014-04" db="EMBL/GenBank/DDBJ databases">
        <authorList>
            <consortium name="DOE Joint Genome Institute"/>
            <person name="Kuo A."/>
            <person name="Girlanda M."/>
            <person name="Perotto S."/>
            <person name="Kohler A."/>
            <person name="Nagy L.G."/>
            <person name="Floudas D."/>
            <person name="Copeland A."/>
            <person name="Barry K.W."/>
            <person name="Cichocki N."/>
            <person name="Veneault-Fourrey C."/>
            <person name="LaButti K."/>
            <person name="Lindquist E.A."/>
            <person name="Lipzen A."/>
            <person name="Lundell T."/>
            <person name="Morin E."/>
            <person name="Murat C."/>
            <person name="Sun H."/>
            <person name="Tunlid A."/>
            <person name="Henrissat B."/>
            <person name="Grigoriev I.V."/>
            <person name="Hibbett D.S."/>
            <person name="Martin F."/>
            <person name="Nordberg H.P."/>
            <person name="Cantor M.N."/>
            <person name="Hua S.X."/>
        </authorList>
    </citation>
    <scope>NUCLEOTIDE SEQUENCE [LARGE SCALE GENOMIC DNA]</scope>
    <source>
        <strain evidence="7 8">MUT 4182</strain>
    </source>
</reference>
<feature type="compositionally biased region" description="Low complexity" evidence="5">
    <location>
        <begin position="341"/>
        <end position="373"/>
    </location>
</feature>
<organism evidence="7 8">
    <name type="scientific">Tulasnella calospora MUT 4182</name>
    <dbReference type="NCBI Taxonomy" id="1051891"/>
    <lineage>
        <taxon>Eukaryota</taxon>
        <taxon>Fungi</taxon>
        <taxon>Dikarya</taxon>
        <taxon>Basidiomycota</taxon>
        <taxon>Agaricomycotina</taxon>
        <taxon>Agaricomycetes</taxon>
        <taxon>Cantharellales</taxon>
        <taxon>Tulasnellaceae</taxon>
        <taxon>Tulasnella</taxon>
    </lineage>
</organism>
<dbReference type="CDD" id="cd12087">
    <property type="entry name" value="TM_EGFR-like"/>
    <property type="match status" value="1"/>
</dbReference>
<sequence>MGNHTITITNLWTDANLPYLDVDYIIWETKISEQATLPSVVFDDADTSNIQYTPPGEWSPNACTNMAAYSSGSCHVTGSNTAKATVTFEGDAIAIYGGVGPQYGPYAVKLDGQPAALFTANSTNSHAQQILYFASGLGAGNHTVVINNNPASIGNQLDIDYVQVLGGGIPQTGNSTTGGDNNGGGSSKVGPIVGAVVGVIGLIAIIVAAWFFWRRRKQSQEREKIDLGENDKSDSNVAMAHALPTPYVVPGTGNGSSAALYDQGNNMSTHSVSMPQPQPAFYDNNNGARPYTGYGTQYTLSEGYPETPVGDTFAASTSSPGHRPQHSSAAYTAGGNLTVTSGSSSNGDGSSRGPSTSHGVSPAGAVALGPAVGEKGANLYVGPTVRNDSEQVVDAPPSYTR</sequence>
<keyword evidence="8" id="KW-1185">Reference proteome</keyword>
<feature type="transmembrane region" description="Helical" evidence="6">
    <location>
        <begin position="192"/>
        <end position="213"/>
    </location>
</feature>
<feature type="region of interest" description="Disordered" evidence="5">
    <location>
        <begin position="259"/>
        <end position="401"/>
    </location>
</feature>
<feature type="compositionally biased region" description="Polar residues" evidence="5">
    <location>
        <begin position="263"/>
        <end position="275"/>
    </location>
</feature>
<evidence type="ECO:0000256" key="3">
    <source>
        <dbReference type="ARBA" id="ARBA00022989"/>
    </source>
</evidence>
<dbReference type="STRING" id="1051891.A0A0C3QPI8"/>